<organism evidence="1 2">
    <name type="scientific">Spiromyces aspiralis</name>
    <dbReference type="NCBI Taxonomy" id="68401"/>
    <lineage>
        <taxon>Eukaryota</taxon>
        <taxon>Fungi</taxon>
        <taxon>Fungi incertae sedis</taxon>
        <taxon>Zoopagomycota</taxon>
        <taxon>Kickxellomycotina</taxon>
        <taxon>Kickxellomycetes</taxon>
        <taxon>Kickxellales</taxon>
        <taxon>Kickxellaceae</taxon>
        <taxon>Spiromyces</taxon>
    </lineage>
</organism>
<sequence length="267" mass="29883">MDRKSSLHTTRRYAEIMRGAVTIRAFGQEKTFSRLAMERNDTEHQIRMHKKKMEQWLGLSFRIHYDVWRALILGLYALSFLPSYFCLGDRLKQWMPSMGQTSDPTGADMSEQGTPLTPAPSGGIEAFPPADLSASEGQRNIAYFLKQITTLPLGLLTLARMYGHLMELYYRLRRIIQLMSLPQEDAQLTMSDIQVSETWPETGGISVQNLHVSYELQGQLSASGDQANVAEYGSQFQNPIHHIALYDVSVEIPGGSKVGIVGRTAAG</sequence>
<evidence type="ECO:0000313" key="1">
    <source>
        <dbReference type="EMBL" id="KAJ1676581.1"/>
    </source>
</evidence>
<dbReference type="EMBL" id="JAMZIH010003854">
    <property type="protein sequence ID" value="KAJ1676581.1"/>
    <property type="molecule type" value="Genomic_DNA"/>
</dbReference>
<feature type="non-terminal residue" evidence="1">
    <location>
        <position position="267"/>
    </location>
</feature>
<dbReference type="Proteomes" id="UP001145114">
    <property type="component" value="Unassembled WGS sequence"/>
</dbReference>
<gene>
    <name evidence="1" type="ORF">EV182_007907</name>
</gene>
<name>A0ACC1HJQ6_9FUNG</name>
<comment type="caution">
    <text evidence="1">The sequence shown here is derived from an EMBL/GenBank/DDBJ whole genome shotgun (WGS) entry which is preliminary data.</text>
</comment>
<accession>A0ACC1HJQ6</accession>
<evidence type="ECO:0000313" key="2">
    <source>
        <dbReference type="Proteomes" id="UP001145114"/>
    </source>
</evidence>
<keyword evidence="2" id="KW-1185">Reference proteome</keyword>
<proteinExistence type="predicted"/>
<reference evidence="1" key="1">
    <citation type="submission" date="2022-06" db="EMBL/GenBank/DDBJ databases">
        <title>Phylogenomic reconstructions and comparative analyses of Kickxellomycotina fungi.</title>
        <authorList>
            <person name="Reynolds N.K."/>
            <person name="Stajich J.E."/>
            <person name="Barry K."/>
            <person name="Grigoriev I.V."/>
            <person name="Crous P."/>
            <person name="Smith M.E."/>
        </authorList>
    </citation>
    <scope>NUCLEOTIDE SEQUENCE</scope>
    <source>
        <strain evidence="1">RSA 2271</strain>
    </source>
</reference>
<protein>
    <submittedName>
        <fullName evidence="1">Uncharacterized protein</fullName>
    </submittedName>
</protein>